<dbReference type="OrthoDB" id="1522859at2"/>
<evidence type="ECO:0000313" key="4">
    <source>
        <dbReference type="EMBL" id="SHM76189.1"/>
    </source>
</evidence>
<name>A0A1M7LDF0_9FLAO</name>
<dbReference type="CDD" id="cd07341">
    <property type="entry name" value="M56_BlaR1_MecR1_like"/>
    <property type="match status" value="1"/>
</dbReference>
<dbReference type="Proteomes" id="UP000190235">
    <property type="component" value="Chromosome I"/>
</dbReference>
<organism evidence="4 5">
    <name type="scientific">Salegentibacter salegens</name>
    <dbReference type="NCBI Taxonomy" id="143223"/>
    <lineage>
        <taxon>Bacteria</taxon>
        <taxon>Pseudomonadati</taxon>
        <taxon>Bacteroidota</taxon>
        <taxon>Flavobacteriia</taxon>
        <taxon>Flavobacteriales</taxon>
        <taxon>Flavobacteriaceae</taxon>
        <taxon>Salegentibacter</taxon>
    </lineage>
</organism>
<keyword evidence="2" id="KW-0472">Membrane</keyword>
<keyword evidence="2" id="KW-0812">Transmembrane</keyword>
<feature type="region of interest" description="Disordered" evidence="1">
    <location>
        <begin position="378"/>
        <end position="415"/>
    </location>
</feature>
<feature type="domain" description="Peptidase M56" evidence="3">
    <location>
        <begin position="160"/>
        <end position="253"/>
    </location>
</feature>
<sequence>MEAYIIKSICCLLILYTFYIIFLENEKQHSFKRYFLILILIFSLTLPFITISYEVQELSTASFSETVSQLDSPNSNSEIGTKNYFPDFLWIIYAIGVAFFLVRFLRNILKLKSSINNNEKEVNKFSTRVLIPFATIPYSYFKYIFLDKDRYLENKIPGEVIQHEEAHVRQAHTIDLFILEILQIIFWFNPVVYFLKRSIRLNHEFLADEAVLKQNADPVSYSNLIINSSRDLHQFSLTSPFKHSLIKKRIIMISNQFSRKLFFSKVGLLIPVLCLCIYFFNNDIVARTSPGEKVPATTSLQQDYLFFIEVEGETIRLNGKHVKLQNFSKELDNSVSKYSKDEIRNKNIRLRLSNIPDDFAEKLNREYKKSKYFELNPSEEGLFPETPPTPTKQEWKVPKPPKAPKVNKTEAPQVPEAPKEPIIIEVREVPKAPKEPVIIEVREVSEPPEAPEEPVVIEVIEHREIMEKRMKIREEHLLKREKQLELREKELQERQLEFENRKQKMLERRKNNGDQKS</sequence>
<feature type="region of interest" description="Disordered" evidence="1">
    <location>
        <begin position="496"/>
        <end position="517"/>
    </location>
</feature>
<evidence type="ECO:0000259" key="3">
    <source>
        <dbReference type="Pfam" id="PF05569"/>
    </source>
</evidence>
<accession>A0A1M7LDF0</accession>
<feature type="transmembrane region" description="Helical" evidence="2">
    <location>
        <begin position="88"/>
        <end position="105"/>
    </location>
</feature>
<dbReference type="InterPro" id="IPR052173">
    <property type="entry name" value="Beta-lactam_resp_regulator"/>
</dbReference>
<reference evidence="5" key="1">
    <citation type="submission" date="2016-11" db="EMBL/GenBank/DDBJ databases">
        <authorList>
            <person name="Varghese N."/>
            <person name="Submissions S."/>
        </authorList>
    </citation>
    <scope>NUCLEOTIDE SEQUENCE [LARGE SCALE GENOMIC DNA]</scope>
    <source>
        <strain evidence="5">ACAM 48</strain>
    </source>
</reference>
<dbReference type="EMBL" id="LT670848">
    <property type="protein sequence ID" value="SHM76189.1"/>
    <property type="molecule type" value="Genomic_DNA"/>
</dbReference>
<dbReference type="InterPro" id="IPR008756">
    <property type="entry name" value="Peptidase_M56"/>
</dbReference>
<keyword evidence="2" id="KW-1133">Transmembrane helix</keyword>
<protein>
    <submittedName>
        <fullName evidence="4">Signal transducer regulating beta-lactamase production, contains metallopeptidase domain</fullName>
    </submittedName>
</protein>
<dbReference type="PANTHER" id="PTHR34978:SF3">
    <property type="entry name" value="SLR0241 PROTEIN"/>
    <property type="match status" value="1"/>
</dbReference>
<dbReference type="RefSeq" id="WP_079734980.1">
    <property type="nucleotide sequence ID" value="NZ_LT670848.1"/>
</dbReference>
<proteinExistence type="predicted"/>
<evidence type="ECO:0000256" key="1">
    <source>
        <dbReference type="SAM" id="MobiDB-lite"/>
    </source>
</evidence>
<dbReference type="AlphaFoldDB" id="A0A1M7LDF0"/>
<evidence type="ECO:0000256" key="2">
    <source>
        <dbReference type="SAM" id="Phobius"/>
    </source>
</evidence>
<feature type="transmembrane region" description="Helical" evidence="2">
    <location>
        <begin position="176"/>
        <end position="195"/>
    </location>
</feature>
<feature type="transmembrane region" description="Helical" evidence="2">
    <location>
        <begin position="125"/>
        <end position="145"/>
    </location>
</feature>
<keyword evidence="5" id="KW-1185">Reference proteome</keyword>
<dbReference type="Pfam" id="PF05569">
    <property type="entry name" value="Peptidase_M56"/>
    <property type="match status" value="1"/>
</dbReference>
<feature type="transmembrane region" description="Helical" evidence="2">
    <location>
        <begin position="262"/>
        <end position="280"/>
    </location>
</feature>
<gene>
    <name evidence="4" type="ORF">SAMN05878281_1872</name>
</gene>
<evidence type="ECO:0000313" key="5">
    <source>
        <dbReference type="Proteomes" id="UP000190235"/>
    </source>
</evidence>
<feature type="transmembrane region" description="Helical" evidence="2">
    <location>
        <begin position="6"/>
        <end position="22"/>
    </location>
</feature>
<dbReference type="STRING" id="143223.SAMN05878281_1872"/>
<feature type="transmembrane region" description="Helical" evidence="2">
    <location>
        <begin position="34"/>
        <end position="53"/>
    </location>
</feature>
<dbReference type="PANTHER" id="PTHR34978">
    <property type="entry name" value="POSSIBLE SENSOR-TRANSDUCER PROTEIN BLAR"/>
    <property type="match status" value="1"/>
</dbReference>